<dbReference type="RefSeq" id="WP_127027517.1">
    <property type="nucleotide sequence ID" value="NZ_RYFG02000103.1"/>
</dbReference>
<reference evidence="2 3" key="1">
    <citation type="journal article" date="2019" name="Antonie Van Leeuwenhoek">
        <title>Description of 'Ca. Methylobacter oryzae' KRF1, a novel species from the environmentally important Methylobacter clade 2.</title>
        <authorList>
            <person name="Khatri K."/>
            <person name="Mohite J.A."/>
            <person name="Pandit P.S."/>
            <person name="Bahulikar R."/>
            <person name="Rahalkar M.C."/>
        </authorList>
    </citation>
    <scope>NUCLEOTIDE SEQUENCE [LARGE SCALE GENOMIC DNA]</scope>
    <source>
        <strain evidence="2 3">KRF1</strain>
    </source>
</reference>
<accession>A0ABY3C9K9</accession>
<evidence type="ECO:0000256" key="1">
    <source>
        <dbReference type="SAM" id="MobiDB-lite"/>
    </source>
</evidence>
<sequence length="62" mass="7260">MKLINESLLEITIDFLKEVRESNGICLIGLIEDLENIMQSPTFNDEKQKPPRRRRLSDQTDD</sequence>
<dbReference type="Proteomes" id="UP000733744">
    <property type="component" value="Unassembled WGS sequence"/>
</dbReference>
<comment type="caution">
    <text evidence="2">The sequence shown here is derived from an EMBL/GenBank/DDBJ whole genome shotgun (WGS) entry which is preliminary data.</text>
</comment>
<name>A0ABY3C9K9_9GAMM</name>
<feature type="region of interest" description="Disordered" evidence="1">
    <location>
        <begin position="39"/>
        <end position="62"/>
    </location>
</feature>
<gene>
    <name evidence="2" type="ORF">EKO24_013290</name>
</gene>
<keyword evidence="3" id="KW-1185">Reference proteome</keyword>
<evidence type="ECO:0000313" key="2">
    <source>
        <dbReference type="EMBL" id="TRW93082.1"/>
    </source>
</evidence>
<evidence type="ECO:0000313" key="3">
    <source>
        <dbReference type="Proteomes" id="UP000733744"/>
    </source>
</evidence>
<dbReference type="EMBL" id="RYFG02000103">
    <property type="protein sequence ID" value="TRW93082.1"/>
    <property type="molecule type" value="Genomic_DNA"/>
</dbReference>
<proteinExistence type="predicted"/>
<organism evidence="2 3">
    <name type="scientific">Candidatus Methylobacter oryzae</name>
    <dbReference type="NCBI Taxonomy" id="2497749"/>
    <lineage>
        <taxon>Bacteria</taxon>
        <taxon>Pseudomonadati</taxon>
        <taxon>Pseudomonadota</taxon>
        <taxon>Gammaproteobacteria</taxon>
        <taxon>Methylococcales</taxon>
        <taxon>Methylococcaceae</taxon>
        <taxon>Methylobacter</taxon>
    </lineage>
</organism>
<protein>
    <submittedName>
        <fullName evidence="2">Uncharacterized protein</fullName>
    </submittedName>
</protein>